<dbReference type="SUPFAM" id="SSF49303">
    <property type="entry name" value="beta-Galactosidase/glucuronidase domain"/>
    <property type="match status" value="1"/>
</dbReference>
<protein>
    <recommendedName>
        <fullName evidence="3">beta-mannosidase</fullName>
        <ecNumber evidence="3">3.2.1.25</ecNumber>
    </recommendedName>
</protein>
<dbReference type="InterPro" id="IPR050887">
    <property type="entry name" value="Beta-mannosidase_GH2"/>
</dbReference>
<dbReference type="InterPro" id="IPR017853">
    <property type="entry name" value="GH"/>
</dbReference>
<dbReference type="EMBL" id="CP158165">
    <property type="protein sequence ID" value="XBV26494.1"/>
    <property type="molecule type" value="Genomic_DNA"/>
</dbReference>
<name>A0AAU7THQ1_9ACTN</name>
<dbReference type="InterPro" id="IPR008979">
    <property type="entry name" value="Galactose-bd-like_sf"/>
</dbReference>
<evidence type="ECO:0000256" key="2">
    <source>
        <dbReference type="ARBA" id="ARBA00007401"/>
    </source>
</evidence>
<dbReference type="InterPro" id="IPR036156">
    <property type="entry name" value="Beta-gal/glucu_dom_sf"/>
</dbReference>
<dbReference type="Pfam" id="PF22666">
    <property type="entry name" value="Glyco_hydro_2_N2"/>
    <property type="match status" value="1"/>
</dbReference>
<reference evidence="10" key="1">
    <citation type="submission" date="2024-06" db="EMBL/GenBank/DDBJ databases">
        <title>Kribbella sp. strain HUAS MG21 genome sequences.</title>
        <authorList>
            <person name="Mo P."/>
        </authorList>
    </citation>
    <scope>NUCLEOTIDE SEQUENCE</scope>
    <source>
        <strain evidence="10">HUAS MG21</strain>
    </source>
</reference>
<evidence type="ECO:0000256" key="3">
    <source>
        <dbReference type="ARBA" id="ARBA00012754"/>
    </source>
</evidence>
<keyword evidence="6" id="KW-0326">Glycosidase</keyword>
<sequence>MRVPLDRAPWKVRGFLGDEWRHHRVWGPLREPDAWLPARVPGSVVDDLWRANVVPDPYVGLNTRAIEWVSERHWVYRHEIRLDPPLDRQAYLCLDGVDHSAFVYLDGVELGRVDGMFVAGRFDVTSLLRASAEHTLVVVVEPAPVSEPQVGETGRVRVHKSRMTYGWDFCPRLVHQGIWQAAYIELTGAVRVPSLVVGPDGIVANEPVELVLADADGAVVATGDRALTVQDPRLWWPNGCGTPYLYRLTATVYSDGVVSDRRELDVGFRSLRFFRVADDAASYGIEVNGRRIFAKGWNWVPLDLSYGVPRPDRLRRLLDLAVDAGVNLLRVWGGGLIETPEFYAECDRRGLLVWQEFSQSSSGISSTPADDDEFVAMMRAQAEEIVPRLRHHPSLAIWGGGNELQAGEGEPLNDAPVLRALEDVVRRLDPDRLWLPTSPTGPAFLNRLELIRQAPDDQHDVHGPWEHQGLRDHYGLYDAGTAQLLSEFGVEGMTMPRTLAQVVPEPERRLPTRGRPVWDHLGRWWNNEALVQSAFGGRIRDLGTLGLASQFLQRDGLQYAVEAHRRRWPGCVGTLPWQFNEPYPNAWCTSAVTHAGEPKPVYFGVAAAYRPVLVGAVCARQSWAGFDELRLPLWFHSDNPLPPATVTARLLSFGGAELAAVTFKDVSDPVAFTGELRAATPSGPFVVDLELTAGEVRAERRYILTGADDLGELLDHRIEVEASLSGDTLRVQHLSGPVAPFVRIRDARPLQGDTAGWLQVSDSGFVLLPGEERTVAINWQGTAAEHLITVDGLGLHPAERHPRCT</sequence>
<dbReference type="GO" id="GO:0005975">
    <property type="term" value="P:carbohydrate metabolic process"/>
    <property type="evidence" value="ECO:0007669"/>
    <property type="project" value="InterPro"/>
</dbReference>
<dbReference type="Gene3D" id="2.60.40.10">
    <property type="entry name" value="Immunoglobulins"/>
    <property type="match status" value="1"/>
</dbReference>
<keyword evidence="5 10" id="KW-0378">Hydrolase</keyword>
<dbReference type="InterPro" id="IPR013783">
    <property type="entry name" value="Ig-like_fold"/>
</dbReference>
<dbReference type="InterPro" id="IPR006102">
    <property type="entry name" value="Ig-like_GH2"/>
</dbReference>
<feature type="domain" description="Glycoside hydrolase family 2 immunoglobulin-like beta-sandwich" evidence="7">
    <location>
        <begin position="221"/>
        <end position="269"/>
    </location>
</feature>
<evidence type="ECO:0000259" key="9">
    <source>
        <dbReference type="Pfam" id="PF22666"/>
    </source>
</evidence>
<dbReference type="SUPFAM" id="SSF49785">
    <property type="entry name" value="Galactose-binding domain-like"/>
    <property type="match status" value="1"/>
</dbReference>
<dbReference type="EC" id="3.2.1.25" evidence="3"/>
<dbReference type="Pfam" id="PF00703">
    <property type="entry name" value="Glyco_hydro_2"/>
    <property type="match status" value="1"/>
</dbReference>
<dbReference type="PANTHER" id="PTHR43730:SF1">
    <property type="entry name" value="BETA-MANNOSIDASE"/>
    <property type="match status" value="1"/>
</dbReference>
<comment type="similarity">
    <text evidence="2">Belongs to the glycosyl hydrolase 2 family.</text>
</comment>
<keyword evidence="4" id="KW-0732">Signal</keyword>
<dbReference type="GO" id="GO:0006516">
    <property type="term" value="P:glycoprotein catabolic process"/>
    <property type="evidence" value="ECO:0007669"/>
    <property type="project" value="TreeGrafter"/>
</dbReference>
<evidence type="ECO:0000259" key="8">
    <source>
        <dbReference type="Pfam" id="PF02836"/>
    </source>
</evidence>
<dbReference type="InterPro" id="IPR054593">
    <property type="entry name" value="Beta-mannosidase-like_N2"/>
</dbReference>
<dbReference type="Gene3D" id="2.60.120.260">
    <property type="entry name" value="Galactose-binding domain-like"/>
    <property type="match status" value="1"/>
</dbReference>
<accession>A0AAU7THQ1</accession>
<dbReference type="InterPro" id="IPR006103">
    <property type="entry name" value="Glyco_hydro_2_cat"/>
</dbReference>
<dbReference type="RefSeq" id="WP_350279293.1">
    <property type="nucleotide sequence ID" value="NZ_CP158165.1"/>
</dbReference>
<evidence type="ECO:0000256" key="5">
    <source>
        <dbReference type="ARBA" id="ARBA00022801"/>
    </source>
</evidence>
<feature type="domain" description="Glycoside hydrolase family 2 catalytic" evidence="8">
    <location>
        <begin position="342"/>
        <end position="433"/>
    </location>
</feature>
<dbReference type="AlphaFoldDB" id="A0AAU7THQ1"/>
<dbReference type="GO" id="GO:0004567">
    <property type="term" value="F:beta-mannosidase activity"/>
    <property type="evidence" value="ECO:0007669"/>
    <property type="project" value="UniProtKB-EC"/>
</dbReference>
<evidence type="ECO:0000256" key="1">
    <source>
        <dbReference type="ARBA" id="ARBA00000829"/>
    </source>
</evidence>
<dbReference type="Pfam" id="PF02836">
    <property type="entry name" value="Glyco_hydro_2_C"/>
    <property type="match status" value="1"/>
</dbReference>
<evidence type="ECO:0000256" key="4">
    <source>
        <dbReference type="ARBA" id="ARBA00022729"/>
    </source>
</evidence>
<evidence type="ECO:0000313" key="10">
    <source>
        <dbReference type="EMBL" id="XBV26494.1"/>
    </source>
</evidence>
<feature type="domain" description="Beta-mannosidase-like galactose-binding" evidence="9">
    <location>
        <begin position="33"/>
        <end position="180"/>
    </location>
</feature>
<dbReference type="Gene3D" id="3.20.20.80">
    <property type="entry name" value="Glycosidases"/>
    <property type="match status" value="1"/>
</dbReference>
<dbReference type="PANTHER" id="PTHR43730">
    <property type="entry name" value="BETA-MANNOSIDASE"/>
    <property type="match status" value="1"/>
</dbReference>
<evidence type="ECO:0000256" key="6">
    <source>
        <dbReference type="ARBA" id="ARBA00023295"/>
    </source>
</evidence>
<proteinExistence type="inferred from homology"/>
<comment type="catalytic activity">
    <reaction evidence="1">
        <text>Hydrolysis of terminal, non-reducing beta-D-mannose residues in beta-D-mannosides.</text>
        <dbReference type="EC" id="3.2.1.25"/>
    </reaction>
</comment>
<gene>
    <name evidence="10" type="ORF">ABN611_08680</name>
</gene>
<organism evidence="10">
    <name type="scientific">Kribbella sp. HUAS MG21</name>
    <dbReference type="NCBI Taxonomy" id="3160966"/>
    <lineage>
        <taxon>Bacteria</taxon>
        <taxon>Bacillati</taxon>
        <taxon>Actinomycetota</taxon>
        <taxon>Actinomycetes</taxon>
        <taxon>Propionibacteriales</taxon>
        <taxon>Kribbellaceae</taxon>
        <taxon>Kribbella</taxon>
    </lineage>
</organism>
<dbReference type="SUPFAM" id="SSF51445">
    <property type="entry name" value="(Trans)glycosidases"/>
    <property type="match status" value="1"/>
</dbReference>
<evidence type="ECO:0000259" key="7">
    <source>
        <dbReference type="Pfam" id="PF00703"/>
    </source>
</evidence>